<proteinExistence type="predicted"/>
<dbReference type="AlphaFoldDB" id="A0ABD2JXB8"/>
<organism evidence="1 2">
    <name type="scientific">Heterodera schachtii</name>
    <name type="common">Sugarbeet cyst nematode worm</name>
    <name type="synonym">Tylenchus schachtii</name>
    <dbReference type="NCBI Taxonomy" id="97005"/>
    <lineage>
        <taxon>Eukaryota</taxon>
        <taxon>Metazoa</taxon>
        <taxon>Ecdysozoa</taxon>
        <taxon>Nematoda</taxon>
        <taxon>Chromadorea</taxon>
        <taxon>Rhabditida</taxon>
        <taxon>Tylenchina</taxon>
        <taxon>Tylenchomorpha</taxon>
        <taxon>Tylenchoidea</taxon>
        <taxon>Heteroderidae</taxon>
        <taxon>Heteroderinae</taxon>
        <taxon>Heterodera</taxon>
    </lineage>
</organism>
<gene>
    <name evidence="1" type="ORF">niasHS_007378</name>
</gene>
<comment type="caution">
    <text evidence="1">The sequence shown here is derived from an EMBL/GenBank/DDBJ whole genome shotgun (WGS) entry which is preliminary data.</text>
</comment>
<keyword evidence="2" id="KW-1185">Reference proteome</keyword>
<accession>A0ABD2JXB8</accession>
<evidence type="ECO:0000313" key="2">
    <source>
        <dbReference type="Proteomes" id="UP001620645"/>
    </source>
</evidence>
<reference evidence="1 2" key="1">
    <citation type="submission" date="2024-10" db="EMBL/GenBank/DDBJ databases">
        <authorList>
            <person name="Kim D."/>
        </authorList>
    </citation>
    <scope>NUCLEOTIDE SEQUENCE [LARGE SCALE GENOMIC DNA]</scope>
    <source>
        <strain evidence="1">Taebaek</strain>
    </source>
</reference>
<evidence type="ECO:0000313" key="1">
    <source>
        <dbReference type="EMBL" id="KAL3095279.1"/>
    </source>
</evidence>
<protein>
    <submittedName>
        <fullName evidence="1">Uncharacterized protein</fullName>
    </submittedName>
</protein>
<dbReference type="EMBL" id="JBICCN010000083">
    <property type="protein sequence ID" value="KAL3095279.1"/>
    <property type="molecule type" value="Genomic_DNA"/>
</dbReference>
<sequence length="346" mass="38990">MNSQQLDDLNSCLNQLLRTIKEDTSEFPPSDLLDEIKQCLDFLANSPKILAKQRAEYISLSWPADLRVVLNRLLRTFNIPEEYVKLCFELSNCAAQSLGADWLKSSDKQFLRLLAILSSGRLRILLDKPEEIDMAQLIACLQLLEYFFGCVEDEQCWMSDDDATFVSKCCQEAAAFVCSYTTACAHQLSDITSRMDLFLVLYRFICAFLSIGGHEIIDVKLLTDALPILTDVCGYCLNQGDASMAWFLLGNLPVFADPLNEALLGLIMKYAELVRHKSDSLSDKIMTAQQISDLMEGLVDRKGWYTEQALADLDQLAKDSHETNGGHLNDLVSRLRTNVKETDQKT</sequence>
<name>A0ABD2JXB8_HETSC</name>
<dbReference type="Proteomes" id="UP001620645">
    <property type="component" value="Unassembled WGS sequence"/>
</dbReference>